<dbReference type="AlphaFoldDB" id="A0A1Q9C2V9"/>
<proteinExistence type="predicted"/>
<dbReference type="InterPro" id="IPR036770">
    <property type="entry name" value="Ankyrin_rpt-contain_sf"/>
</dbReference>
<feature type="repeat" description="ANK" evidence="3">
    <location>
        <begin position="226"/>
        <end position="258"/>
    </location>
</feature>
<reference evidence="4 5" key="1">
    <citation type="submission" date="2016-02" db="EMBL/GenBank/DDBJ databases">
        <title>Genome analysis of coral dinoflagellate symbionts highlights evolutionary adaptations to a symbiotic lifestyle.</title>
        <authorList>
            <person name="Aranda M."/>
            <person name="Li Y."/>
            <person name="Liew Y.J."/>
            <person name="Baumgarten S."/>
            <person name="Simakov O."/>
            <person name="Wilson M."/>
            <person name="Piel J."/>
            <person name="Ashoor H."/>
            <person name="Bougouffa S."/>
            <person name="Bajic V.B."/>
            <person name="Ryu T."/>
            <person name="Ravasi T."/>
            <person name="Bayer T."/>
            <person name="Micklem G."/>
            <person name="Kim H."/>
            <person name="Bhak J."/>
            <person name="Lajeunesse T.C."/>
            <person name="Voolstra C.R."/>
        </authorList>
    </citation>
    <scope>NUCLEOTIDE SEQUENCE [LARGE SCALE GENOMIC DNA]</scope>
    <source>
        <strain evidence="4 5">CCMP2467</strain>
    </source>
</reference>
<accession>A0A1Q9C2V9</accession>
<comment type="caution">
    <text evidence="4">The sequence shown here is derived from an EMBL/GenBank/DDBJ whole genome shotgun (WGS) entry which is preliminary data.</text>
</comment>
<protein>
    <submittedName>
        <fullName evidence="4">Ankyrin repeat and KH domain-containing protein mask</fullName>
    </submittedName>
</protein>
<dbReference type="PANTHER" id="PTHR24171:SF10">
    <property type="entry name" value="ANKYRIN REPEAT DOMAIN-CONTAINING PROTEIN 29-LIKE"/>
    <property type="match status" value="1"/>
</dbReference>
<feature type="repeat" description="ANK" evidence="3">
    <location>
        <begin position="193"/>
        <end position="225"/>
    </location>
</feature>
<dbReference type="Proteomes" id="UP000186817">
    <property type="component" value="Unassembled WGS sequence"/>
</dbReference>
<evidence type="ECO:0000313" key="4">
    <source>
        <dbReference type="EMBL" id="OLP77259.1"/>
    </source>
</evidence>
<keyword evidence="2 3" id="KW-0040">ANK repeat</keyword>
<gene>
    <name evidence="4" type="primary">mask</name>
    <name evidence="4" type="ORF">AK812_SmicGene42698</name>
</gene>
<dbReference type="SUPFAM" id="SSF48403">
    <property type="entry name" value="Ankyrin repeat"/>
    <property type="match status" value="1"/>
</dbReference>
<dbReference type="PROSITE" id="PS50088">
    <property type="entry name" value="ANK_REPEAT"/>
    <property type="match status" value="4"/>
</dbReference>
<dbReference type="EMBL" id="LSRX01001806">
    <property type="protein sequence ID" value="OLP77259.1"/>
    <property type="molecule type" value="Genomic_DNA"/>
</dbReference>
<dbReference type="SMART" id="SM00248">
    <property type="entry name" value="ANK"/>
    <property type="match status" value="5"/>
</dbReference>
<sequence>MGSVRAKVALWDRGELEKNQRRLPNAGILDFFVGQEFSALKEDYKDWCGAAAADRVRELLQAGGLPEIKGAMDSAMKEVSAMYLTTMTTMLSGEEVESIPVGELSDVKELKLHLHRLHGLPTRFRQRLLRGGNPMDDSVMLDSPMDLDLVLLTYSAASQRQACQLVEYAVRGSATEVEALLQLPLDPDVAHDVGIHPLIAASLRGHVEVLRLLLDAGADVNWASNFGGTALMRACHRGHVEVVRLLLDAGADVNLATNRGETALYCASFRGHVEVVRLLLDACADKTLAVHDGDTALIAASSHGDVEVVRLLLDAGADANLANIDGATALTSLRSYARAVRCLIRTCFRATLKWCVCHVETVRLMLDACAGKNLADSHERLVEDVRANAKTDRLVTACERSVRAAVQREVQRFEAELQRPGARRSNAPAAGNRGLQEGFLRRLRGRSRFVQGFWSL</sequence>
<dbReference type="Pfam" id="PF12796">
    <property type="entry name" value="Ank_2"/>
    <property type="match status" value="1"/>
</dbReference>
<evidence type="ECO:0000256" key="3">
    <source>
        <dbReference type="PROSITE-ProRule" id="PRU00023"/>
    </source>
</evidence>
<name>A0A1Q9C2V9_SYMMI</name>
<organism evidence="4 5">
    <name type="scientific">Symbiodinium microadriaticum</name>
    <name type="common">Dinoflagellate</name>
    <name type="synonym">Zooxanthella microadriatica</name>
    <dbReference type="NCBI Taxonomy" id="2951"/>
    <lineage>
        <taxon>Eukaryota</taxon>
        <taxon>Sar</taxon>
        <taxon>Alveolata</taxon>
        <taxon>Dinophyceae</taxon>
        <taxon>Suessiales</taxon>
        <taxon>Symbiodiniaceae</taxon>
        <taxon>Symbiodinium</taxon>
    </lineage>
</organism>
<dbReference type="CDD" id="cd17039">
    <property type="entry name" value="Ubl_ubiquitin_like"/>
    <property type="match status" value="1"/>
</dbReference>
<evidence type="ECO:0000256" key="1">
    <source>
        <dbReference type="ARBA" id="ARBA00022737"/>
    </source>
</evidence>
<dbReference type="Gene3D" id="1.25.40.20">
    <property type="entry name" value="Ankyrin repeat-containing domain"/>
    <property type="match status" value="2"/>
</dbReference>
<dbReference type="PANTHER" id="PTHR24171">
    <property type="entry name" value="ANKYRIN REPEAT DOMAIN-CONTAINING PROTEIN 39-RELATED"/>
    <property type="match status" value="1"/>
</dbReference>
<keyword evidence="1" id="KW-0677">Repeat</keyword>
<dbReference type="InterPro" id="IPR002110">
    <property type="entry name" value="Ankyrin_rpt"/>
</dbReference>
<dbReference type="OrthoDB" id="207120at2759"/>
<feature type="repeat" description="ANK" evidence="3">
    <location>
        <begin position="292"/>
        <end position="324"/>
    </location>
</feature>
<dbReference type="PRINTS" id="PR01415">
    <property type="entry name" value="ANKYRIN"/>
</dbReference>
<feature type="repeat" description="ANK" evidence="3">
    <location>
        <begin position="259"/>
        <end position="285"/>
    </location>
</feature>
<evidence type="ECO:0000313" key="5">
    <source>
        <dbReference type="Proteomes" id="UP000186817"/>
    </source>
</evidence>
<dbReference type="Pfam" id="PF00023">
    <property type="entry name" value="Ank"/>
    <property type="match status" value="2"/>
</dbReference>
<keyword evidence="5" id="KW-1185">Reference proteome</keyword>
<evidence type="ECO:0000256" key="2">
    <source>
        <dbReference type="ARBA" id="ARBA00023043"/>
    </source>
</evidence>
<dbReference type="PROSITE" id="PS50297">
    <property type="entry name" value="ANK_REP_REGION"/>
    <property type="match status" value="4"/>
</dbReference>